<dbReference type="Pfam" id="PF13487">
    <property type="entry name" value="HD_5"/>
    <property type="match status" value="1"/>
</dbReference>
<gene>
    <name evidence="4" type="ORF">SAMN02745133_00090</name>
</gene>
<dbReference type="InterPro" id="IPR048430">
    <property type="entry name" value="MASE9"/>
</dbReference>
<feature type="domain" description="HD" evidence="2">
    <location>
        <begin position="246"/>
        <end position="368"/>
    </location>
</feature>
<feature type="transmembrane region" description="Helical" evidence="1">
    <location>
        <begin position="103"/>
        <end position="121"/>
    </location>
</feature>
<dbReference type="InterPro" id="IPR052020">
    <property type="entry name" value="Cyclic_di-GMP/3'3'-cGAMP_PDE"/>
</dbReference>
<protein>
    <submittedName>
        <fullName evidence="4">HD domain-containing protein</fullName>
    </submittedName>
</protein>
<dbReference type="RefSeq" id="WP_073234013.1">
    <property type="nucleotide sequence ID" value="NZ_FQUY01000001.1"/>
</dbReference>
<dbReference type="STRING" id="1121429.SAMN02745133_00090"/>
<keyword evidence="5" id="KW-1185">Reference proteome</keyword>
<evidence type="ECO:0000259" key="2">
    <source>
        <dbReference type="PROSITE" id="PS51831"/>
    </source>
</evidence>
<dbReference type="InterPro" id="IPR037522">
    <property type="entry name" value="HD_GYP_dom"/>
</dbReference>
<sequence length="419" mass="47233">MTVIKKVLTPFILYQIVIALLGLCLILNAAPHWRLEFIWVYFFWILFCTAAELKPITMPSNIQLSVSCAVHISSLILFGWPVAVLIATVANMIVDIKRGLQKIIFNISQIAITIYVSWLVYELLVPVAGHLNFRKEYFPAMLLSCLTYVIVNSILVSGIISLAQGKKFYKVLTSDIKLEALHIVTLVTVSLLIIVCYTVEPLSIVFVILPLSMAHFNFENYIKLRMAIKTTIEVLADIIDKRDSYTAEHSYRVAKYCELIAEELQLPPDKIETLVTAARVHDLGKISIPDSILLKNGPLTSEEREVIKSHSQVGYNIVNNLRFYKSGAKLVLFHHERYDGRGYPQGLKGENIPLGARILAVADSYDAMTSNRPYRKAMTTDQAINELINHAGAQFDPVVVQAFINILKREKEKELISGR</sequence>
<reference evidence="5" key="1">
    <citation type="submission" date="2016-11" db="EMBL/GenBank/DDBJ databases">
        <authorList>
            <person name="Varghese N."/>
            <person name="Submissions S."/>
        </authorList>
    </citation>
    <scope>NUCLEOTIDE SEQUENCE [LARGE SCALE GENOMIC DNA]</scope>
    <source>
        <strain evidence="5">DSM 12395</strain>
    </source>
</reference>
<dbReference type="OrthoDB" id="9798833at2"/>
<dbReference type="Pfam" id="PF20972">
    <property type="entry name" value="MASE9"/>
    <property type="match status" value="1"/>
</dbReference>
<feature type="transmembrane region" description="Helical" evidence="1">
    <location>
        <begin position="12"/>
        <end position="30"/>
    </location>
</feature>
<dbReference type="EMBL" id="FQUY01000001">
    <property type="protein sequence ID" value="SHE30551.1"/>
    <property type="molecule type" value="Genomic_DNA"/>
</dbReference>
<keyword evidence="1" id="KW-0812">Transmembrane</keyword>
<proteinExistence type="predicted"/>
<dbReference type="PANTHER" id="PTHR45228:SF4">
    <property type="entry name" value="LIPOPROTEIN"/>
    <property type="match status" value="1"/>
</dbReference>
<evidence type="ECO:0000259" key="3">
    <source>
        <dbReference type="PROSITE" id="PS51832"/>
    </source>
</evidence>
<dbReference type="Gene3D" id="1.10.3210.10">
    <property type="entry name" value="Hypothetical protein af1432"/>
    <property type="match status" value="1"/>
</dbReference>
<dbReference type="InterPro" id="IPR006674">
    <property type="entry name" value="HD_domain"/>
</dbReference>
<name>A0A1M4SEE1_9FIRM</name>
<organism evidence="4 5">
    <name type="scientific">Desulforamulus putei DSM 12395</name>
    <dbReference type="NCBI Taxonomy" id="1121429"/>
    <lineage>
        <taxon>Bacteria</taxon>
        <taxon>Bacillati</taxon>
        <taxon>Bacillota</taxon>
        <taxon>Clostridia</taxon>
        <taxon>Eubacteriales</taxon>
        <taxon>Peptococcaceae</taxon>
        <taxon>Desulforamulus</taxon>
    </lineage>
</organism>
<dbReference type="PROSITE" id="PS51831">
    <property type="entry name" value="HD"/>
    <property type="match status" value="1"/>
</dbReference>
<accession>A0A1M4SEE1</accession>
<dbReference type="PANTHER" id="PTHR45228">
    <property type="entry name" value="CYCLIC DI-GMP PHOSPHODIESTERASE TM_0186-RELATED"/>
    <property type="match status" value="1"/>
</dbReference>
<keyword evidence="1" id="KW-1133">Transmembrane helix</keyword>
<feature type="transmembrane region" description="Helical" evidence="1">
    <location>
        <begin position="69"/>
        <end position="91"/>
    </location>
</feature>
<feature type="domain" description="HD-GYP" evidence="3">
    <location>
        <begin position="224"/>
        <end position="419"/>
    </location>
</feature>
<dbReference type="SMART" id="SM00471">
    <property type="entry name" value="HDc"/>
    <property type="match status" value="1"/>
</dbReference>
<feature type="transmembrane region" description="Helical" evidence="1">
    <location>
        <begin position="37"/>
        <end position="57"/>
    </location>
</feature>
<dbReference type="SUPFAM" id="SSF109604">
    <property type="entry name" value="HD-domain/PDEase-like"/>
    <property type="match status" value="1"/>
</dbReference>
<dbReference type="Proteomes" id="UP000184148">
    <property type="component" value="Unassembled WGS sequence"/>
</dbReference>
<dbReference type="AlphaFoldDB" id="A0A1M4SEE1"/>
<keyword evidence="1" id="KW-0472">Membrane</keyword>
<dbReference type="PROSITE" id="PS51832">
    <property type="entry name" value="HD_GYP"/>
    <property type="match status" value="1"/>
</dbReference>
<evidence type="ECO:0000313" key="4">
    <source>
        <dbReference type="EMBL" id="SHE30551.1"/>
    </source>
</evidence>
<dbReference type="InterPro" id="IPR003607">
    <property type="entry name" value="HD/PDEase_dom"/>
</dbReference>
<evidence type="ECO:0000313" key="5">
    <source>
        <dbReference type="Proteomes" id="UP000184148"/>
    </source>
</evidence>
<feature type="transmembrane region" description="Helical" evidence="1">
    <location>
        <begin position="176"/>
        <end position="195"/>
    </location>
</feature>
<feature type="transmembrane region" description="Helical" evidence="1">
    <location>
        <begin position="141"/>
        <end position="164"/>
    </location>
</feature>
<dbReference type="CDD" id="cd00077">
    <property type="entry name" value="HDc"/>
    <property type="match status" value="1"/>
</dbReference>
<evidence type="ECO:0000256" key="1">
    <source>
        <dbReference type="SAM" id="Phobius"/>
    </source>
</evidence>